<reference evidence="2" key="1">
    <citation type="journal article" date="2021" name="Nat. Commun.">
        <title>Genetic determinants of endophytism in the Arabidopsis root mycobiome.</title>
        <authorList>
            <person name="Mesny F."/>
            <person name="Miyauchi S."/>
            <person name="Thiergart T."/>
            <person name="Pickel B."/>
            <person name="Atanasova L."/>
            <person name="Karlsson M."/>
            <person name="Huettel B."/>
            <person name="Barry K.W."/>
            <person name="Haridas S."/>
            <person name="Chen C."/>
            <person name="Bauer D."/>
            <person name="Andreopoulos W."/>
            <person name="Pangilinan J."/>
            <person name="LaButti K."/>
            <person name="Riley R."/>
            <person name="Lipzen A."/>
            <person name="Clum A."/>
            <person name="Drula E."/>
            <person name="Henrissat B."/>
            <person name="Kohler A."/>
            <person name="Grigoriev I.V."/>
            <person name="Martin F.M."/>
            <person name="Hacquard S."/>
        </authorList>
    </citation>
    <scope>NUCLEOTIDE SEQUENCE</scope>
    <source>
        <strain evidence="2">FSSC 5 MPI-SDFR-AT-0091</strain>
    </source>
</reference>
<evidence type="ECO:0000313" key="2">
    <source>
        <dbReference type="EMBL" id="KAH7248434.1"/>
    </source>
</evidence>
<feature type="compositionally biased region" description="Acidic residues" evidence="1">
    <location>
        <begin position="379"/>
        <end position="405"/>
    </location>
</feature>
<sequence>MDSAVPELNILNRLALRIDPDARVLICCRPDCRYALSVKGSAVTTHLRVKHQVDQEERKGLTEFLRGLGQSYLGDPSVAPLPKDGSPEHPDLRVWEGYACRKCPFRTTNFSSLTRHISTRYFQAQPPGQRELDDFYDEVWLQAWTAGSNQSRRYWIISRVGLSIRASDGVQAHLASIKEQERARNGTGDTSALKNTGGIAINHEGDLVRFEEQTPWIERTGWDKTYRGKSRDVLSALAAVSFSRLGSNPYLIGQCGTNGLHEDIVSTVEDERRIAAILEAMDALLDRCEETARKTSRSILCWLRSTQALTGYPKPFVLVHHSSSKGKYRVLFKRCLVLLFRSYRMDPSTRERLTGIRFKRKQLRFLEAIWNHGRMPRDDSEEEYEEHDEEDDMTESSGEDDECWSDEDQVVRDTGMNSKRTGNEQASEELLELLLGLSLSLCTEPVTDGQPSSTLLVFFSGILGFSSSSRAFLPAKSYTPYLSGLLYIQRLLFLEMALPLREYPTLKISQRPHTKQLERLEVVRKKYMVVGSQSAFEEMISLRSYGRVIARSESPAYLLRWSEDGQTVYYGDLFHDGSTPEELMFGWDRSVDLSQVKDDLKNAERGFSFVTHPGNNLEDAYLELCERACTARRDSLSPKGNWNQKAVFKYLRTEEALCDYLSLGLYHLCGQGPRWPDLSSLTCVNGEWGMRGIFVYNGSMIYLVRHHKAKRSTNREFVVVRYLPAQLGQTLCQYLVFIRRFVDLLDRQCHLGFSEQGRSSPLLFRVRTMSGPKPWPSGRLTAVLKAATSKVWNKPVNSQLFRQLCIGITEKHVREIHRPFNRFDDTSQNADCNVIFAWQSGHRPLQRGTTYGLDGAFPTGLQPQLLHAYEWAFTP</sequence>
<dbReference type="EMBL" id="JAGTJS010000014">
    <property type="protein sequence ID" value="KAH7248434.1"/>
    <property type="molecule type" value="Genomic_DNA"/>
</dbReference>
<dbReference type="Proteomes" id="UP000736672">
    <property type="component" value="Unassembled WGS sequence"/>
</dbReference>
<dbReference type="Pfam" id="PF12013">
    <property type="entry name" value="OrsD"/>
    <property type="match status" value="1"/>
</dbReference>
<keyword evidence="3" id="KW-1185">Reference proteome</keyword>
<comment type="caution">
    <text evidence="2">The sequence shown here is derived from an EMBL/GenBank/DDBJ whole genome shotgun (WGS) entry which is preliminary data.</text>
</comment>
<dbReference type="InterPro" id="IPR022698">
    <property type="entry name" value="OrsD"/>
</dbReference>
<protein>
    <submittedName>
        <fullName evidence="2">Uncharacterized protein</fullName>
    </submittedName>
</protein>
<name>A0A9P9GZJ5_FUSSL</name>
<feature type="region of interest" description="Disordered" evidence="1">
    <location>
        <begin position="376"/>
        <end position="405"/>
    </location>
</feature>
<dbReference type="OrthoDB" id="4982631at2759"/>
<proteinExistence type="predicted"/>
<dbReference type="AlphaFoldDB" id="A0A9P9GZJ5"/>
<evidence type="ECO:0000256" key="1">
    <source>
        <dbReference type="SAM" id="MobiDB-lite"/>
    </source>
</evidence>
<accession>A0A9P9GZJ5</accession>
<organism evidence="2 3">
    <name type="scientific">Fusarium solani</name>
    <name type="common">Filamentous fungus</name>
    <dbReference type="NCBI Taxonomy" id="169388"/>
    <lineage>
        <taxon>Eukaryota</taxon>
        <taxon>Fungi</taxon>
        <taxon>Dikarya</taxon>
        <taxon>Ascomycota</taxon>
        <taxon>Pezizomycotina</taxon>
        <taxon>Sordariomycetes</taxon>
        <taxon>Hypocreomycetidae</taxon>
        <taxon>Hypocreales</taxon>
        <taxon>Nectriaceae</taxon>
        <taxon>Fusarium</taxon>
        <taxon>Fusarium solani species complex</taxon>
    </lineage>
</organism>
<evidence type="ECO:0000313" key="3">
    <source>
        <dbReference type="Proteomes" id="UP000736672"/>
    </source>
</evidence>
<gene>
    <name evidence="2" type="ORF">B0J15DRAFT_562897</name>
</gene>